<feature type="binding site" evidence="7">
    <location>
        <position position="58"/>
    </location>
    <ligand>
        <name>S-adenosyl-L-methionine</name>
        <dbReference type="ChEBI" id="CHEBI:59789"/>
    </ligand>
</feature>
<dbReference type="Proteomes" id="UP000236724">
    <property type="component" value="Unassembled WGS sequence"/>
</dbReference>
<dbReference type="InterPro" id="IPR023095">
    <property type="entry name" value="Ade_MeTrfase_dom_2"/>
</dbReference>
<dbReference type="InterPro" id="IPR012263">
    <property type="entry name" value="M_m6A_EcoRV"/>
</dbReference>
<comment type="catalytic activity">
    <reaction evidence="6 8">
        <text>a 2'-deoxyadenosine in DNA + S-adenosyl-L-methionine = an N(6)-methyl-2'-deoxyadenosine in DNA + S-adenosyl-L-homocysteine + H(+)</text>
        <dbReference type="Rhea" id="RHEA:15197"/>
        <dbReference type="Rhea" id="RHEA-COMP:12418"/>
        <dbReference type="Rhea" id="RHEA-COMP:12419"/>
        <dbReference type="ChEBI" id="CHEBI:15378"/>
        <dbReference type="ChEBI" id="CHEBI:57856"/>
        <dbReference type="ChEBI" id="CHEBI:59789"/>
        <dbReference type="ChEBI" id="CHEBI:90615"/>
        <dbReference type="ChEBI" id="CHEBI:90616"/>
        <dbReference type="EC" id="2.1.1.72"/>
    </reaction>
</comment>
<keyword evidence="10" id="KW-1185">Reference proteome</keyword>
<dbReference type="PRINTS" id="PR00505">
    <property type="entry name" value="D12N6MTFRASE"/>
</dbReference>
<dbReference type="GO" id="GO:0006298">
    <property type="term" value="P:mismatch repair"/>
    <property type="evidence" value="ECO:0007669"/>
    <property type="project" value="TreeGrafter"/>
</dbReference>
<name>A0A1H6FEA7_9GAMM</name>
<evidence type="ECO:0000256" key="5">
    <source>
        <dbReference type="ARBA" id="ARBA00022691"/>
    </source>
</evidence>
<comment type="similarity">
    <text evidence="1 8">Belongs to the N(4)/N(6)-methyltransferase family.</text>
</comment>
<evidence type="ECO:0000313" key="10">
    <source>
        <dbReference type="Proteomes" id="UP000236724"/>
    </source>
</evidence>
<dbReference type="NCBIfam" id="TIGR00571">
    <property type="entry name" value="dam"/>
    <property type="match status" value="1"/>
</dbReference>
<proteinExistence type="inferred from homology"/>
<accession>A0A1H6FEA7</accession>
<dbReference type="InterPro" id="IPR002052">
    <property type="entry name" value="DNA_methylase_N6_adenine_CS"/>
</dbReference>
<protein>
    <recommendedName>
        <fullName evidence="2 8">Site-specific DNA-methyltransferase (adenine-specific)</fullName>
        <ecNumber evidence="2 8">2.1.1.72</ecNumber>
    </recommendedName>
</protein>
<dbReference type="GO" id="GO:0043565">
    <property type="term" value="F:sequence-specific DNA binding"/>
    <property type="evidence" value="ECO:0007669"/>
    <property type="project" value="TreeGrafter"/>
</dbReference>
<dbReference type="SUPFAM" id="SSF53335">
    <property type="entry name" value="S-adenosyl-L-methionine-dependent methyltransferases"/>
    <property type="match status" value="1"/>
</dbReference>
<dbReference type="GO" id="GO:0009007">
    <property type="term" value="F:site-specific DNA-methyltransferase (adenine-specific) activity"/>
    <property type="evidence" value="ECO:0007669"/>
    <property type="project" value="UniProtKB-UniRule"/>
</dbReference>
<evidence type="ECO:0000256" key="4">
    <source>
        <dbReference type="ARBA" id="ARBA00022679"/>
    </source>
</evidence>
<dbReference type="EMBL" id="FMSV02000549">
    <property type="protein sequence ID" value="SEH08420.1"/>
    <property type="molecule type" value="Genomic_DNA"/>
</dbReference>
<organism evidence="9 10">
    <name type="scientific">Candidatus Venteria ishoeyi</name>
    <dbReference type="NCBI Taxonomy" id="1899563"/>
    <lineage>
        <taxon>Bacteria</taxon>
        <taxon>Pseudomonadati</taxon>
        <taxon>Pseudomonadota</taxon>
        <taxon>Gammaproteobacteria</taxon>
        <taxon>Thiotrichales</taxon>
        <taxon>Thiotrichaceae</taxon>
        <taxon>Venteria</taxon>
    </lineage>
</organism>
<dbReference type="PIRSF" id="PIRSF000398">
    <property type="entry name" value="M_m6A_EcoRV"/>
    <property type="match status" value="1"/>
</dbReference>
<evidence type="ECO:0000256" key="2">
    <source>
        <dbReference type="ARBA" id="ARBA00011900"/>
    </source>
</evidence>
<dbReference type="Pfam" id="PF02086">
    <property type="entry name" value="MethyltransfD12"/>
    <property type="match status" value="1"/>
</dbReference>
<feature type="binding site" evidence="7">
    <location>
        <position position="13"/>
    </location>
    <ligand>
        <name>S-adenosyl-L-methionine</name>
        <dbReference type="ChEBI" id="CHEBI:59789"/>
    </ligand>
</feature>
<dbReference type="GO" id="GO:0009307">
    <property type="term" value="P:DNA restriction-modification system"/>
    <property type="evidence" value="ECO:0007669"/>
    <property type="project" value="InterPro"/>
</dbReference>
<evidence type="ECO:0000256" key="3">
    <source>
        <dbReference type="ARBA" id="ARBA00022603"/>
    </source>
</evidence>
<dbReference type="EC" id="2.1.1.72" evidence="2 8"/>
<reference evidence="9 10" key="1">
    <citation type="submission" date="2016-10" db="EMBL/GenBank/DDBJ databases">
        <authorList>
            <person name="de Groot N.N."/>
        </authorList>
    </citation>
    <scope>NUCLEOTIDE SEQUENCE [LARGE SCALE GENOMIC DNA]</scope>
    <source>
        <strain evidence="9">MBHS1</strain>
    </source>
</reference>
<dbReference type="Gene3D" id="1.10.1020.10">
    <property type="entry name" value="Adenine-specific Methyltransferase, Domain 2"/>
    <property type="match status" value="1"/>
</dbReference>
<evidence type="ECO:0000256" key="1">
    <source>
        <dbReference type="ARBA" id="ARBA00006594"/>
    </source>
</evidence>
<dbReference type="InterPro" id="IPR029063">
    <property type="entry name" value="SAM-dependent_MTases_sf"/>
</dbReference>
<dbReference type="Gene3D" id="3.40.50.150">
    <property type="entry name" value="Vaccinia Virus protein VP39"/>
    <property type="match status" value="1"/>
</dbReference>
<dbReference type="PANTHER" id="PTHR30481">
    <property type="entry name" value="DNA ADENINE METHYLASE"/>
    <property type="match status" value="1"/>
</dbReference>
<dbReference type="OrthoDB" id="9805629at2"/>
<dbReference type="InterPro" id="IPR012327">
    <property type="entry name" value="MeTrfase_D12"/>
</dbReference>
<keyword evidence="3 8" id="KW-0489">Methyltransferase</keyword>
<keyword evidence="4 8" id="KW-0808">Transferase</keyword>
<gene>
    <name evidence="9" type="primary">dpnM</name>
    <name evidence="9" type="ORF">MBHS_04312</name>
</gene>
<keyword evidence="5 8" id="KW-0949">S-adenosyl-L-methionine</keyword>
<sequence>MNKPGAVTPFVKWVGGKRQLISEVEKYFPQHYATYYEPFIGGGAVLFHFLPKNAVINDTNAELVNLYRVVRDDVEALIEDLKYHHNDADYFYALRAIDRSDAYADLSAVEKASRLHYLNKTCFNGLFRVNRAGQFNTPFGRYKNPNIINQSVLTAVSHYLNQAQVKILNTDYQNALKGIAKNDFVYFDPPYDPISSSSNFTAYTQDGFDRNAQQRLKQTCDSLHQQGIRFLLSNSATDFIKDLYRDYDVHIVQAKRHINSKGHKRGLIDEVFVKNY</sequence>
<evidence type="ECO:0000313" key="9">
    <source>
        <dbReference type="EMBL" id="SEH08420.1"/>
    </source>
</evidence>
<dbReference type="PROSITE" id="PS00092">
    <property type="entry name" value="N6_MTASE"/>
    <property type="match status" value="1"/>
</dbReference>
<dbReference type="RefSeq" id="WP_103921962.1">
    <property type="nucleotide sequence ID" value="NZ_FMSV02000549.1"/>
</dbReference>
<dbReference type="AlphaFoldDB" id="A0A1H6FEA7"/>
<evidence type="ECO:0000256" key="7">
    <source>
        <dbReference type="PIRSR" id="PIRSR000398-1"/>
    </source>
</evidence>
<feature type="binding site" evidence="7">
    <location>
        <position position="17"/>
    </location>
    <ligand>
        <name>S-adenosyl-L-methionine</name>
        <dbReference type="ChEBI" id="CHEBI:59789"/>
    </ligand>
</feature>
<evidence type="ECO:0000256" key="6">
    <source>
        <dbReference type="ARBA" id="ARBA00047942"/>
    </source>
</evidence>
<evidence type="ECO:0000256" key="8">
    <source>
        <dbReference type="RuleBase" id="RU361257"/>
    </source>
</evidence>
<feature type="binding site" evidence="7">
    <location>
        <position position="188"/>
    </location>
    <ligand>
        <name>S-adenosyl-L-methionine</name>
        <dbReference type="ChEBI" id="CHEBI:59789"/>
    </ligand>
</feature>
<dbReference type="GO" id="GO:0032259">
    <property type="term" value="P:methylation"/>
    <property type="evidence" value="ECO:0007669"/>
    <property type="project" value="UniProtKB-KW"/>
</dbReference>
<dbReference type="GO" id="GO:1904047">
    <property type="term" value="F:S-adenosyl-L-methionine binding"/>
    <property type="evidence" value="ECO:0007669"/>
    <property type="project" value="TreeGrafter"/>
</dbReference>
<dbReference type="PANTHER" id="PTHR30481:SF3">
    <property type="entry name" value="DNA ADENINE METHYLASE"/>
    <property type="match status" value="1"/>
</dbReference>